<proteinExistence type="predicted"/>
<keyword evidence="2" id="KW-1185">Reference proteome</keyword>
<reference evidence="1 2" key="2">
    <citation type="submission" date="2019-09" db="EMBL/GenBank/DDBJ databases">
        <authorList>
            <person name="Jin C."/>
        </authorList>
    </citation>
    <scope>NUCLEOTIDE SEQUENCE [LARGE SCALE GENOMIC DNA]</scope>
    <source>
        <strain evidence="1 2">AN110305</strain>
    </source>
</reference>
<sequence>MSGERATPFYCPYCGDEDLRPEEEPHGAWLCGSCRRVFSVKFVGLALPEVAK</sequence>
<dbReference type="RefSeq" id="WP_149847816.1">
    <property type="nucleotide sequence ID" value="NZ_VUOB01000003.1"/>
</dbReference>
<comment type="caution">
    <text evidence="1">The sequence shown here is derived from an EMBL/GenBank/DDBJ whole genome shotgun (WGS) entry which is preliminary data.</text>
</comment>
<dbReference type="Proteomes" id="UP000323454">
    <property type="component" value="Unassembled WGS sequence"/>
</dbReference>
<dbReference type="OrthoDB" id="4243321at2"/>
<evidence type="ECO:0000313" key="1">
    <source>
        <dbReference type="EMBL" id="KAA2266078.1"/>
    </source>
</evidence>
<dbReference type="EMBL" id="VUOB01000003">
    <property type="protein sequence ID" value="KAA2266078.1"/>
    <property type="molecule type" value="Genomic_DNA"/>
</dbReference>
<name>A0A5B2XQ73_9PSEU</name>
<evidence type="ECO:0000313" key="2">
    <source>
        <dbReference type="Proteomes" id="UP000323454"/>
    </source>
</evidence>
<gene>
    <name evidence="1" type="ORF">F0L68_02875</name>
</gene>
<organism evidence="1 2">
    <name type="scientific">Solihabitans fulvus</name>
    <dbReference type="NCBI Taxonomy" id="1892852"/>
    <lineage>
        <taxon>Bacteria</taxon>
        <taxon>Bacillati</taxon>
        <taxon>Actinomycetota</taxon>
        <taxon>Actinomycetes</taxon>
        <taxon>Pseudonocardiales</taxon>
        <taxon>Pseudonocardiaceae</taxon>
        <taxon>Solihabitans</taxon>
    </lineage>
</organism>
<reference evidence="1 2" key="1">
    <citation type="submission" date="2019-09" db="EMBL/GenBank/DDBJ databases">
        <title>Goodfellowia gen. nov., a new genus of the Pseudonocardineae related to Actinoalloteichus, containing Goodfellowia coeruleoviolacea gen. nov., comb. nov. gen. nov., comb. nov.</title>
        <authorList>
            <person name="Labeda D."/>
        </authorList>
    </citation>
    <scope>NUCLEOTIDE SEQUENCE [LARGE SCALE GENOMIC DNA]</scope>
    <source>
        <strain evidence="1 2">AN110305</strain>
    </source>
</reference>
<accession>A0A5B2XQ73</accession>
<dbReference type="AlphaFoldDB" id="A0A5B2XQ73"/>
<protein>
    <submittedName>
        <fullName evidence="1">Insertion element protein</fullName>
    </submittedName>
</protein>